<sequence length="54" mass="5996">MTQCFLPPTSSSSKHDWGEHREGLAWILSCEEVSPTKFPRLYSTGEPLPPHGGI</sequence>
<proteinExistence type="predicted"/>
<dbReference type="Proteomes" id="UP000576729">
    <property type="component" value="Unassembled WGS sequence"/>
</dbReference>
<name>A0A7L4KIH8_9CORV</name>
<dbReference type="AlphaFoldDB" id="A0A7L4KIH8"/>
<gene>
    <name evidence="1" type="primary">Ralbp1_0</name>
    <name evidence="1" type="ORF">CALWIL_R13016</name>
</gene>
<feature type="non-terminal residue" evidence="1">
    <location>
        <position position="1"/>
    </location>
</feature>
<reference evidence="1 2" key="1">
    <citation type="submission" date="2019-09" db="EMBL/GenBank/DDBJ databases">
        <title>Bird 10,000 Genomes (B10K) Project - Family phase.</title>
        <authorList>
            <person name="Zhang G."/>
        </authorList>
    </citation>
    <scope>NUCLEOTIDE SEQUENCE [LARGE SCALE GENOMIC DNA]</scope>
    <source>
        <strain evidence="1">B10K-OTA-212792</strain>
        <tissue evidence="1">Blood</tissue>
    </source>
</reference>
<keyword evidence="2" id="KW-1185">Reference proteome</keyword>
<evidence type="ECO:0000313" key="2">
    <source>
        <dbReference type="Proteomes" id="UP000576729"/>
    </source>
</evidence>
<feature type="non-terminal residue" evidence="1">
    <location>
        <position position="54"/>
    </location>
</feature>
<comment type="caution">
    <text evidence="1">The sequence shown here is derived from an EMBL/GenBank/DDBJ whole genome shotgun (WGS) entry which is preliminary data.</text>
</comment>
<accession>A0A7L4KIH8</accession>
<protein>
    <submittedName>
        <fullName evidence="1">RBP1 protein</fullName>
    </submittedName>
</protein>
<evidence type="ECO:0000313" key="1">
    <source>
        <dbReference type="EMBL" id="NXY52738.1"/>
    </source>
</evidence>
<organism evidence="1 2">
    <name type="scientific">Callaeas wilsoni</name>
    <name type="common">North Island kokako</name>
    <dbReference type="NCBI Taxonomy" id="1347786"/>
    <lineage>
        <taxon>Eukaryota</taxon>
        <taxon>Metazoa</taxon>
        <taxon>Chordata</taxon>
        <taxon>Craniata</taxon>
        <taxon>Vertebrata</taxon>
        <taxon>Euteleostomi</taxon>
        <taxon>Archelosauria</taxon>
        <taxon>Archosauria</taxon>
        <taxon>Dinosauria</taxon>
        <taxon>Saurischia</taxon>
        <taxon>Theropoda</taxon>
        <taxon>Coelurosauria</taxon>
        <taxon>Aves</taxon>
        <taxon>Neognathae</taxon>
        <taxon>Neoaves</taxon>
        <taxon>Telluraves</taxon>
        <taxon>Australaves</taxon>
        <taxon>Passeriformes</taxon>
        <taxon>Corvoidea</taxon>
        <taxon>Callaeidae</taxon>
        <taxon>Callaeas</taxon>
    </lineage>
</organism>
<dbReference type="EMBL" id="VWPU01000504">
    <property type="protein sequence ID" value="NXY52738.1"/>
    <property type="molecule type" value="Genomic_DNA"/>
</dbReference>